<dbReference type="Pfam" id="PF13561">
    <property type="entry name" value="adh_short_C2"/>
    <property type="match status" value="1"/>
</dbReference>
<reference evidence="5 6" key="1">
    <citation type="submission" date="2018-11" db="EMBL/GenBank/DDBJ databases">
        <title>Sequencing the genomes of 1000 actinobacteria strains.</title>
        <authorList>
            <person name="Klenk H.-P."/>
        </authorList>
    </citation>
    <scope>NUCLEOTIDE SEQUENCE [LARGE SCALE GENOMIC DNA]</scope>
    <source>
        <strain evidence="5 6">DSM 44348</strain>
    </source>
</reference>
<evidence type="ECO:0000313" key="5">
    <source>
        <dbReference type="EMBL" id="ROS44388.1"/>
    </source>
</evidence>
<dbReference type="Gene3D" id="3.40.50.720">
    <property type="entry name" value="NAD(P)-binding Rossmann-like Domain"/>
    <property type="match status" value="1"/>
</dbReference>
<dbReference type="InterPro" id="IPR020904">
    <property type="entry name" value="Sc_DH/Rdtase_CS"/>
</dbReference>
<dbReference type="GO" id="GO:0016491">
    <property type="term" value="F:oxidoreductase activity"/>
    <property type="evidence" value="ECO:0007669"/>
    <property type="project" value="UniProtKB-KW"/>
</dbReference>
<dbReference type="EMBL" id="RKHY01000001">
    <property type="protein sequence ID" value="ROS44388.1"/>
    <property type="molecule type" value="Genomic_DNA"/>
</dbReference>
<dbReference type="AlphaFoldDB" id="A0A3N2H650"/>
<comment type="similarity">
    <text evidence="1">Belongs to the short-chain dehydrogenases/reductases (SDR) family.</text>
</comment>
<dbReference type="Proteomes" id="UP000274843">
    <property type="component" value="Unassembled WGS sequence"/>
</dbReference>
<dbReference type="FunFam" id="3.40.50.720:FF:000084">
    <property type="entry name" value="Short-chain dehydrogenase reductase"/>
    <property type="match status" value="1"/>
</dbReference>
<dbReference type="CDD" id="cd05233">
    <property type="entry name" value="SDR_c"/>
    <property type="match status" value="1"/>
</dbReference>
<name>A0A3N2H650_9PSEU</name>
<protein>
    <submittedName>
        <fullName evidence="5">NAD(P)-dependent dehydrogenase (Short-subunit alcohol dehydrogenase family)</fullName>
    </submittedName>
</protein>
<dbReference type="SMART" id="SM00822">
    <property type="entry name" value="PKS_KR"/>
    <property type="match status" value="1"/>
</dbReference>
<keyword evidence="6" id="KW-1185">Reference proteome</keyword>
<accession>A0A3N2H650</accession>
<dbReference type="InterPro" id="IPR057326">
    <property type="entry name" value="KR_dom"/>
</dbReference>
<dbReference type="RefSeq" id="WP_123686369.1">
    <property type="nucleotide sequence ID" value="NZ_RKHY01000001.1"/>
</dbReference>
<comment type="caution">
    <text evidence="5">The sequence shown here is derived from an EMBL/GenBank/DDBJ whole genome shotgun (WGS) entry which is preliminary data.</text>
</comment>
<dbReference type="InterPro" id="IPR052178">
    <property type="entry name" value="Sec_Metab_Biosynth_SDR"/>
</dbReference>
<evidence type="ECO:0000256" key="2">
    <source>
        <dbReference type="ARBA" id="ARBA00022857"/>
    </source>
</evidence>
<dbReference type="SUPFAM" id="SSF51735">
    <property type="entry name" value="NAD(P)-binding Rossmann-fold domains"/>
    <property type="match status" value="1"/>
</dbReference>
<dbReference type="InterPro" id="IPR036291">
    <property type="entry name" value="NAD(P)-bd_dom_sf"/>
</dbReference>
<sequence>MTNLDGKVALVTGASSGLGAHTARILAEHGATVIGAARRADRVPRHGDRIVPLELDITDRAAVREAIPRIAETTGWPDVVVNNAGSGDVKPALEHTDADWDHALAVNLTGAWTVSTVVTEGLRRLGRPGSIVNVASAAGLNPVADTAAYGTSKAALIHLTRQLALEWAPLRIRVNAICPGHFPTELNAEFLADERFRDRITRRIPLGRLGRLDDLTGLVLLLASDASAYLTGAVIPLDGGQSLRS</sequence>
<keyword evidence="2" id="KW-0521">NADP</keyword>
<dbReference type="PANTHER" id="PTHR43618:SF8">
    <property type="entry name" value="7ALPHA-HYDROXYSTEROID DEHYDROGENASE"/>
    <property type="match status" value="1"/>
</dbReference>
<evidence type="ECO:0000313" key="6">
    <source>
        <dbReference type="Proteomes" id="UP000274843"/>
    </source>
</evidence>
<keyword evidence="3" id="KW-0560">Oxidoreductase</keyword>
<dbReference type="PRINTS" id="PR00080">
    <property type="entry name" value="SDRFAMILY"/>
</dbReference>
<evidence type="ECO:0000256" key="3">
    <source>
        <dbReference type="ARBA" id="ARBA00023002"/>
    </source>
</evidence>
<dbReference type="PANTHER" id="PTHR43618">
    <property type="entry name" value="7-ALPHA-HYDROXYSTEROID DEHYDROGENASE"/>
    <property type="match status" value="1"/>
</dbReference>
<gene>
    <name evidence="5" type="ORF">EDD35_6829</name>
</gene>
<proteinExistence type="inferred from homology"/>
<dbReference type="InterPro" id="IPR002347">
    <property type="entry name" value="SDR_fam"/>
</dbReference>
<dbReference type="PROSITE" id="PS00061">
    <property type="entry name" value="ADH_SHORT"/>
    <property type="match status" value="1"/>
</dbReference>
<dbReference type="PRINTS" id="PR00081">
    <property type="entry name" value="GDHRDH"/>
</dbReference>
<organism evidence="5 6">
    <name type="scientific">Amycolatopsis thermoflava</name>
    <dbReference type="NCBI Taxonomy" id="84480"/>
    <lineage>
        <taxon>Bacteria</taxon>
        <taxon>Bacillati</taxon>
        <taxon>Actinomycetota</taxon>
        <taxon>Actinomycetes</taxon>
        <taxon>Pseudonocardiales</taxon>
        <taxon>Pseudonocardiaceae</taxon>
        <taxon>Amycolatopsis</taxon>
        <taxon>Amycolatopsis methanolica group</taxon>
    </lineage>
</organism>
<dbReference type="GeneID" id="301848075"/>
<evidence type="ECO:0000259" key="4">
    <source>
        <dbReference type="SMART" id="SM00822"/>
    </source>
</evidence>
<evidence type="ECO:0000256" key="1">
    <source>
        <dbReference type="ARBA" id="ARBA00006484"/>
    </source>
</evidence>
<feature type="domain" description="Ketoreductase" evidence="4">
    <location>
        <begin position="7"/>
        <end position="180"/>
    </location>
</feature>